<dbReference type="GO" id="GO:0006406">
    <property type="term" value="P:mRNA export from nucleus"/>
    <property type="evidence" value="ECO:0007669"/>
    <property type="project" value="TreeGrafter"/>
</dbReference>
<dbReference type="GO" id="GO:0031080">
    <property type="term" value="C:nuclear pore outer ring"/>
    <property type="evidence" value="ECO:0007669"/>
    <property type="project" value="TreeGrafter"/>
</dbReference>
<comment type="similarity">
    <text evidence="7">Belongs to the nucleoporin Nup84/Nup107 family.</text>
</comment>
<evidence type="ECO:0000256" key="4">
    <source>
        <dbReference type="ARBA" id="ARBA00023010"/>
    </source>
</evidence>
<protein>
    <recommendedName>
        <fullName evidence="7">Nuclear pore complex protein</fullName>
    </recommendedName>
</protein>
<dbReference type="Pfam" id="PF04121">
    <property type="entry name" value="Nup84_Nup100"/>
    <property type="match status" value="1"/>
</dbReference>
<evidence type="ECO:0000313" key="10">
    <source>
        <dbReference type="Proteomes" id="UP000218811"/>
    </source>
</evidence>
<keyword evidence="4 7" id="KW-0811">Translocation</keyword>
<dbReference type="GO" id="GO:0017056">
    <property type="term" value="F:structural constituent of nuclear pore"/>
    <property type="evidence" value="ECO:0007669"/>
    <property type="project" value="UniProtKB-UniRule"/>
</dbReference>
<feature type="region of interest" description="Disordered" evidence="8">
    <location>
        <begin position="291"/>
        <end position="343"/>
    </location>
</feature>
<dbReference type="GO" id="GO:0006606">
    <property type="term" value="P:protein import into nucleus"/>
    <property type="evidence" value="ECO:0007669"/>
    <property type="project" value="TreeGrafter"/>
</dbReference>
<comment type="subcellular location">
    <subcellularLocation>
        <location evidence="7">Nucleus</location>
        <location evidence="7">Nuclear pore complex</location>
    </subcellularLocation>
    <subcellularLocation>
        <location evidence="7">Nucleus membrane</location>
    </subcellularLocation>
</comment>
<keyword evidence="7" id="KW-0472">Membrane</keyword>
<sequence>MIRMEHDTWALLQALMPFRKLDRPPHPTPQALLARNPYTPPSTLIAAAVANSAHLGALSAIRTWLIRTTPDPVVADPGASTGYWRLTQAEVTHRRRMGGAAFEMDPDGELRGDFAMNVDDSAYEKKVVHAVFAYVRAGRFQEASALCHRTGHPWRAATINGAAAFGWPAIVAGGESRSEDGDVEMASEDDAGDGARGNIRRRLWKATCTRAALDQSLHPSERALYAALAPSPQTLAALRAFCTSWRDELWAVVATEAEERLSAMLAAHAMDSFWEGGLAAVDARAAEAEAAAEAAEEERRRAEERARIAPPKPLLGRPLYDKDSPKKSKGKEKEKEGEKKNDIWEGEFSQSLESLALVSVTEGDSANNPFYKAQLHILLGRTEVLVKEFAETLADPAAEGRPDYAPTVRFFTHLCLFLRMLDVPVPTKEFQLILGIYLDMLEEAGQRDLIALYTSALGGESYKRYAEYLAQFGLSLDATHRRLLLSRAREHSLDMDRIAIATAEKTMNDVLQKMPKVGGPLPTTFETEDTPLTEDEQLLIRSLEWTTFLESTYPAALEHGCAMIRYYLCHGRIGMARKVLSELPPALAAVQKPRVHALEYLNYRQFFVAWEAIEQLQTRQALEHVHRGPEAHAMWIRDLQILLDRAREQIFALFTKEWLIPEDKSYMDEALKRQDEWVRIRQTYGPEMIVRLHKAYVSSRHVLPQNVQQALFLANFVADGRYKLTETFFADDRVRLREYVGLLREAVLIGLEAGGSDPLKVVSQT</sequence>
<keyword evidence="2" id="KW-0509">mRNA transport</keyword>
<evidence type="ECO:0000256" key="2">
    <source>
        <dbReference type="ARBA" id="ARBA00022816"/>
    </source>
</evidence>
<evidence type="ECO:0000256" key="1">
    <source>
        <dbReference type="ARBA" id="ARBA00022448"/>
    </source>
</evidence>
<dbReference type="AlphaFoldDB" id="A0A2H3JJU6"/>
<dbReference type="Gene3D" id="1.10.3450.20">
    <property type="match status" value="1"/>
</dbReference>
<evidence type="ECO:0000256" key="5">
    <source>
        <dbReference type="ARBA" id="ARBA00023132"/>
    </source>
</evidence>
<dbReference type="InterPro" id="IPR007252">
    <property type="entry name" value="Nup84/Nup107"/>
</dbReference>
<evidence type="ECO:0000256" key="8">
    <source>
        <dbReference type="SAM" id="MobiDB-lite"/>
    </source>
</evidence>
<evidence type="ECO:0000256" key="7">
    <source>
        <dbReference type="RuleBase" id="RU365072"/>
    </source>
</evidence>
<organism evidence="9 10">
    <name type="scientific">Wolfiporia cocos (strain MD-104)</name>
    <name type="common">Brown rot fungus</name>
    <dbReference type="NCBI Taxonomy" id="742152"/>
    <lineage>
        <taxon>Eukaryota</taxon>
        <taxon>Fungi</taxon>
        <taxon>Dikarya</taxon>
        <taxon>Basidiomycota</taxon>
        <taxon>Agaricomycotina</taxon>
        <taxon>Agaricomycetes</taxon>
        <taxon>Polyporales</taxon>
        <taxon>Phaeolaceae</taxon>
        <taxon>Wolfiporia</taxon>
    </lineage>
</organism>
<dbReference type="OrthoDB" id="3098at2759"/>
<dbReference type="Gene3D" id="1.20.190.50">
    <property type="match status" value="1"/>
</dbReference>
<dbReference type="PANTHER" id="PTHR13003">
    <property type="entry name" value="NUP107-RELATED"/>
    <property type="match status" value="1"/>
</dbReference>
<evidence type="ECO:0000256" key="3">
    <source>
        <dbReference type="ARBA" id="ARBA00022927"/>
    </source>
</evidence>
<evidence type="ECO:0000313" key="9">
    <source>
        <dbReference type="EMBL" id="PCH39069.1"/>
    </source>
</evidence>
<keyword evidence="6 7" id="KW-0539">Nucleus</keyword>
<dbReference type="GO" id="GO:0000973">
    <property type="term" value="P:post-transcriptional tethering of RNA polymerase II gene DNA at nuclear periphery"/>
    <property type="evidence" value="ECO:0007669"/>
    <property type="project" value="TreeGrafter"/>
</dbReference>
<comment type="subunit">
    <text evidence="7">Part of the nuclear pore complex (NPC).</text>
</comment>
<dbReference type="EMBL" id="KB467954">
    <property type="protein sequence ID" value="PCH39069.1"/>
    <property type="molecule type" value="Genomic_DNA"/>
</dbReference>
<evidence type="ECO:0000256" key="6">
    <source>
        <dbReference type="ARBA" id="ARBA00023242"/>
    </source>
</evidence>
<reference evidence="9 10" key="1">
    <citation type="journal article" date="2012" name="Science">
        <title>The Paleozoic origin of enzymatic lignin decomposition reconstructed from 31 fungal genomes.</title>
        <authorList>
            <person name="Floudas D."/>
            <person name="Binder M."/>
            <person name="Riley R."/>
            <person name="Barry K."/>
            <person name="Blanchette R.A."/>
            <person name="Henrissat B."/>
            <person name="Martinez A.T."/>
            <person name="Otillar R."/>
            <person name="Spatafora J.W."/>
            <person name="Yadav J.S."/>
            <person name="Aerts A."/>
            <person name="Benoit I."/>
            <person name="Boyd A."/>
            <person name="Carlson A."/>
            <person name="Copeland A."/>
            <person name="Coutinho P.M."/>
            <person name="de Vries R.P."/>
            <person name="Ferreira P."/>
            <person name="Findley K."/>
            <person name="Foster B."/>
            <person name="Gaskell J."/>
            <person name="Glotzer D."/>
            <person name="Gorecki P."/>
            <person name="Heitman J."/>
            <person name="Hesse C."/>
            <person name="Hori C."/>
            <person name="Igarashi K."/>
            <person name="Jurgens J.A."/>
            <person name="Kallen N."/>
            <person name="Kersten P."/>
            <person name="Kohler A."/>
            <person name="Kuees U."/>
            <person name="Kumar T.K.A."/>
            <person name="Kuo A."/>
            <person name="LaButti K."/>
            <person name="Larrondo L.F."/>
            <person name="Lindquist E."/>
            <person name="Ling A."/>
            <person name="Lombard V."/>
            <person name="Lucas S."/>
            <person name="Lundell T."/>
            <person name="Martin R."/>
            <person name="McLaughlin D.J."/>
            <person name="Morgenstern I."/>
            <person name="Morin E."/>
            <person name="Murat C."/>
            <person name="Nagy L.G."/>
            <person name="Nolan M."/>
            <person name="Ohm R.A."/>
            <person name="Patyshakuliyeva A."/>
            <person name="Rokas A."/>
            <person name="Ruiz-Duenas F.J."/>
            <person name="Sabat G."/>
            <person name="Salamov A."/>
            <person name="Samejima M."/>
            <person name="Schmutz J."/>
            <person name="Slot J.C."/>
            <person name="St John F."/>
            <person name="Stenlid J."/>
            <person name="Sun H."/>
            <person name="Sun S."/>
            <person name="Syed K."/>
            <person name="Tsang A."/>
            <person name="Wiebenga A."/>
            <person name="Young D."/>
            <person name="Pisabarro A."/>
            <person name="Eastwood D.C."/>
            <person name="Martin F."/>
            <person name="Cullen D."/>
            <person name="Grigoriev I.V."/>
            <person name="Hibbett D.S."/>
        </authorList>
    </citation>
    <scope>NUCLEOTIDE SEQUENCE [LARGE SCALE GENOMIC DNA]</scope>
    <source>
        <strain evidence="9 10">MD-104</strain>
    </source>
</reference>
<dbReference type="STRING" id="742152.A0A2H3JJU6"/>
<comment type="function">
    <text evidence="7">Functions as a component of the nuclear pore complex (NPC).</text>
</comment>
<feature type="compositionally biased region" description="Basic and acidic residues" evidence="8">
    <location>
        <begin position="319"/>
        <end position="343"/>
    </location>
</feature>
<dbReference type="PANTHER" id="PTHR13003:SF2">
    <property type="entry name" value="NUCLEAR PORE COMPLEX PROTEIN NUP107"/>
    <property type="match status" value="1"/>
</dbReference>
<gene>
    <name evidence="9" type="ORF">WOLCODRAFT_110522</name>
</gene>
<keyword evidence="10" id="KW-1185">Reference proteome</keyword>
<keyword evidence="3" id="KW-0653">Protein transport</keyword>
<dbReference type="Proteomes" id="UP000218811">
    <property type="component" value="Unassembled WGS sequence"/>
</dbReference>
<keyword evidence="1 7" id="KW-0813">Transport</keyword>
<proteinExistence type="inferred from homology"/>
<name>A0A2H3JJU6_WOLCO</name>
<keyword evidence="5 7" id="KW-0906">Nuclear pore complex</keyword>
<accession>A0A2H3JJU6</accession>
<dbReference type="GO" id="GO:0031965">
    <property type="term" value="C:nuclear membrane"/>
    <property type="evidence" value="ECO:0007669"/>
    <property type="project" value="UniProtKB-SubCell"/>
</dbReference>
<dbReference type="OMA" id="MAHIVLF"/>
<feature type="compositionally biased region" description="Basic and acidic residues" evidence="8">
    <location>
        <begin position="297"/>
        <end position="307"/>
    </location>
</feature>